<keyword evidence="10" id="KW-1185">Reference proteome</keyword>
<feature type="transmembrane region" description="Helical" evidence="8">
    <location>
        <begin position="57"/>
        <end position="76"/>
    </location>
</feature>
<proteinExistence type="inferred from homology"/>
<evidence type="ECO:0000256" key="1">
    <source>
        <dbReference type="ARBA" id="ARBA00004651"/>
    </source>
</evidence>
<dbReference type="SUPFAM" id="SSF103481">
    <property type="entry name" value="Multidrug resistance efflux transporter EmrE"/>
    <property type="match status" value="1"/>
</dbReference>
<keyword evidence="5 8" id="KW-1133">Transmembrane helix</keyword>
<evidence type="ECO:0000256" key="5">
    <source>
        <dbReference type="ARBA" id="ARBA00022989"/>
    </source>
</evidence>
<sequence>MSWIILLASGVLEAVWATALGASKGFTKIVPSIVFLVALALSMGGLAFAMREIPTGTAYAVWVGVGASLTIVWAMITGAETASVIKLLLVLGIVACVVALKLVSDAEH</sequence>
<evidence type="ECO:0000313" key="10">
    <source>
        <dbReference type="Proteomes" id="UP001060039"/>
    </source>
</evidence>
<evidence type="ECO:0000313" key="9">
    <source>
        <dbReference type="EMBL" id="UTT63499.1"/>
    </source>
</evidence>
<evidence type="ECO:0000256" key="3">
    <source>
        <dbReference type="ARBA" id="ARBA00022475"/>
    </source>
</evidence>
<evidence type="ECO:0000256" key="7">
    <source>
        <dbReference type="RuleBase" id="RU003942"/>
    </source>
</evidence>
<dbReference type="InterPro" id="IPR037185">
    <property type="entry name" value="EmrE-like"/>
</dbReference>
<evidence type="ECO:0000256" key="4">
    <source>
        <dbReference type="ARBA" id="ARBA00022692"/>
    </source>
</evidence>
<dbReference type="PANTHER" id="PTHR30561">
    <property type="entry name" value="SMR FAMILY PROTON-DEPENDENT DRUG EFFLUX TRANSPORTER SUGE"/>
    <property type="match status" value="1"/>
</dbReference>
<dbReference type="InterPro" id="IPR000390">
    <property type="entry name" value="Small_drug/metabolite_transptr"/>
</dbReference>
<dbReference type="PANTHER" id="PTHR30561:SF0">
    <property type="entry name" value="GUANIDINIUM EXPORTER"/>
    <property type="match status" value="1"/>
</dbReference>
<keyword evidence="2" id="KW-0813">Transport</keyword>
<keyword evidence="4 7" id="KW-0812">Transmembrane</keyword>
<dbReference type="InterPro" id="IPR045324">
    <property type="entry name" value="Small_multidrug_res"/>
</dbReference>
<dbReference type="RefSeq" id="WP_255160629.1">
    <property type="nucleotide sequence ID" value="NZ_CP101497.1"/>
</dbReference>
<keyword evidence="3" id="KW-1003">Cell membrane</keyword>
<accession>A0ABY5FZF0</accession>
<evidence type="ECO:0000256" key="2">
    <source>
        <dbReference type="ARBA" id="ARBA00022448"/>
    </source>
</evidence>
<keyword evidence="6 8" id="KW-0472">Membrane</keyword>
<feature type="transmembrane region" description="Helical" evidence="8">
    <location>
        <begin position="82"/>
        <end position="103"/>
    </location>
</feature>
<comment type="subcellular location">
    <subcellularLocation>
        <location evidence="1 7">Cell membrane</location>
        <topology evidence="1 7">Multi-pass membrane protein</topology>
    </subcellularLocation>
</comment>
<evidence type="ECO:0000256" key="6">
    <source>
        <dbReference type="ARBA" id="ARBA00023136"/>
    </source>
</evidence>
<dbReference type="Proteomes" id="UP001060039">
    <property type="component" value="Chromosome"/>
</dbReference>
<evidence type="ECO:0000256" key="8">
    <source>
        <dbReference type="SAM" id="Phobius"/>
    </source>
</evidence>
<name>A0ABY5FZF0_9MICO</name>
<dbReference type="EMBL" id="CP101497">
    <property type="protein sequence ID" value="UTT63499.1"/>
    <property type="molecule type" value="Genomic_DNA"/>
</dbReference>
<reference evidence="9" key="1">
    <citation type="submission" date="2022-07" db="EMBL/GenBank/DDBJ databases">
        <title>Taxonomic analysis of Microcella humidisoli nov. sp., isolated from riverside soil.</title>
        <authorList>
            <person name="Molina K.M."/>
            <person name="Kim S.B."/>
        </authorList>
    </citation>
    <scope>NUCLEOTIDE SEQUENCE</scope>
    <source>
        <strain evidence="9">MMS21-STM10</strain>
    </source>
</reference>
<feature type="transmembrane region" description="Helical" evidence="8">
    <location>
        <begin position="33"/>
        <end position="50"/>
    </location>
</feature>
<organism evidence="9 10">
    <name type="scientific">Microcella humidisoli</name>
    <dbReference type="NCBI Taxonomy" id="2963406"/>
    <lineage>
        <taxon>Bacteria</taxon>
        <taxon>Bacillati</taxon>
        <taxon>Actinomycetota</taxon>
        <taxon>Actinomycetes</taxon>
        <taxon>Micrococcales</taxon>
        <taxon>Microbacteriaceae</taxon>
        <taxon>Microcella</taxon>
    </lineage>
</organism>
<gene>
    <name evidence="9" type="ORF">NNL39_05200</name>
</gene>
<dbReference type="Pfam" id="PF00893">
    <property type="entry name" value="Multi_Drug_Res"/>
    <property type="match status" value="1"/>
</dbReference>
<comment type="similarity">
    <text evidence="7">Belongs to the drug/metabolite transporter (DMT) superfamily. Small multidrug resistance (SMR) (TC 2.A.7.1) family.</text>
</comment>
<dbReference type="Gene3D" id="1.10.3730.20">
    <property type="match status" value="1"/>
</dbReference>
<protein>
    <submittedName>
        <fullName evidence="9">Multidrug efflux SMR transporter</fullName>
    </submittedName>
</protein>